<evidence type="ECO:0008006" key="4">
    <source>
        <dbReference type="Google" id="ProtNLM"/>
    </source>
</evidence>
<dbReference type="Proteomes" id="UP000095042">
    <property type="component" value="Unassembled WGS sequence"/>
</dbReference>
<proteinExistence type="predicted"/>
<keyword evidence="1" id="KW-0472">Membrane</keyword>
<evidence type="ECO:0000313" key="2">
    <source>
        <dbReference type="EMBL" id="ODS02108.1"/>
    </source>
</evidence>
<protein>
    <recommendedName>
        <fullName evidence="4">DNA translocase FtsK 4TM region domain-containing protein</fullName>
    </recommendedName>
</protein>
<comment type="caution">
    <text evidence="2">The sequence shown here is derived from an EMBL/GenBank/DDBJ whole genome shotgun (WGS) entry which is preliminary data.</text>
</comment>
<feature type="transmembrane region" description="Helical" evidence="1">
    <location>
        <begin position="57"/>
        <end position="75"/>
    </location>
</feature>
<accession>A0A1E3W8F8</accession>
<organism evidence="2 3">
    <name type="scientific">Methyloceanibacter marginalis</name>
    <dbReference type="NCBI Taxonomy" id="1774971"/>
    <lineage>
        <taxon>Bacteria</taxon>
        <taxon>Pseudomonadati</taxon>
        <taxon>Pseudomonadota</taxon>
        <taxon>Alphaproteobacteria</taxon>
        <taxon>Hyphomicrobiales</taxon>
        <taxon>Hyphomicrobiaceae</taxon>
        <taxon>Methyloceanibacter</taxon>
    </lineage>
</organism>
<keyword evidence="1" id="KW-1133">Transmembrane helix</keyword>
<reference evidence="2 3" key="1">
    <citation type="journal article" date="2016" name="Environ. Microbiol.">
        <title>New Methyloceanibacter diversity from North Sea sediments includes methanotroph containing solely the soluble methane monooxygenase.</title>
        <authorList>
            <person name="Vekeman B."/>
            <person name="Kerckhof F.M."/>
            <person name="Cremers G."/>
            <person name="de Vos P."/>
            <person name="Vandamme P."/>
            <person name="Boon N."/>
            <person name="Op den Camp H.J."/>
            <person name="Heylen K."/>
        </authorList>
    </citation>
    <scope>NUCLEOTIDE SEQUENCE [LARGE SCALE GENOMIC DNA]</scope>
    <source>
        <strain evidence="2 3">R-67177</strain>
    </source>
</reference>
<feature type="transmembrane region" description="Helical" evidence="1">
    <location>
        <begin position="87"/>
        <end position="106"/>
    </location>
</feature>
<sequence>MAGEGDRQDRKEATRLFVAAAVALILLVVMGFAGLAYFTEMMGEADPFSAGLGLKNAALISFAVSFVAILVMAVVSGGDAIFGELPFTIAGFLIFFVIFWLMIAWIF</sequence>
<feature type="transmembrane region" description="Helical" evidence="1">
    <location>
        <begin position="16"/>
        <end position="37"/>
    </location>
</feature>
<evidence type="ECO:0000313" key="3">
    <source>
        <dbReference type="Proteomes" id="UP000095042"/>
    </source>
</evidence>
<evidence type="ECO:0000256" key="1">
    <source>
        <dbReference type="SAM" id="Phobius"/>
    </source>
</evidence>
<name>A0A1E3W8F8_9HYPH</name>
<dbReference type="OrthoDB" id="8450373at2"/>
<dbReference type="EMBL" id="LPWD01000412">
    <property type="protein sequence ID" value="ODS02108.1"/>
    <property type="molecule type" value="Genomic_DNA"/>
</dbReference>
<gene>
    <name evidence="2" type="ORF">AUC71_02265</name>
</gene>
<dbReference type="AlphaFoldDB" id="A0A1E3W8F8"/>
<keyword evidence="1" id="KW-0812">Transmembrane</keyword>
<keyword evidence="3" id="KW-1185">Reference proteome</keyword>
<dbReference type="RefSeq" id="WP_069624701.1">
    <property type="nucleotide sequence ID" value="NZ_LPWD01000412.1"/>
</dbReference>